<dbReference type="STRING" id="1477437.SAMN05444682_101736"/>
<dbReference type="Proteomes" id="UP000198670">
    <property type="component" value="Unassembled WGS sequence"/>
</dbReference>
<evidence type="ECO:0000313" key="1">
    <source>
        <dbReference type="EMBL" id="SFH93149.1"/>
    </source>
</evidence>
<protein>
    <submittedName>
        <fullName evidence="1">Uncharacterized protein</fullName>
    </submittedName>
</protein>
<dbReference type="RefSeq" id="WP_090624280.1">
    <property type="nucleotide sequence ID" value="NZ_FOQO01000001.1"/>
</dbReference>
<proteinExistence type="predicted"/>
<evidence type="ECO:0000313" key="2">
    <source>
        <dbReference type="Proteomes" id="UP000198670"/>
    </source>
</evidence>
<keyword evidence="2" id="KW-1185">Reference proteome</keyword>
<organism evidence="1 2">
    <name type="scientific">Parapedobacter indicus</name>
    <dbReference type="NCBI Taxonomy" id="1477437"/>
    <lineage>
        <taxon>Bacteria</taxon>
        <taxon>Pseudomonadati</taxon>
        <taxon>Bacteroidota</taxon>
        <taxon>Sphingobacteriia</taxon>
        <taxon>Sphingobacteriales</taxon>
        <taxon>Sphingobacteriaceae</taxon>
        <taxon>Parapedobacter</taxon>
    </lineage>
</organism>
<dbReference type="EMBL" id="FOQO01000001">
    <property type="protein sequence ID" value="SFH93149.1"/>
    <property type="molecule type" value="Genomic_DNA"/>
</dbReference>
<dbReference type="AlphaFoldDB" id="A0A1I3E2R8"/>
<reference evidence="1 2" key="1">
    <citation type="submission" date="2016-10" db="EMBL/GenBank/DDBJ databases">
        <authorList>
            <person name="de Groot N.N."/>
        </authorList>
    </citation>
    <scope>NUCLEOTIDE SEQUENCE [LARGE SCALE GENOMIC DNA]</scope>
    <source>
        <strain evidence="1 2">RK1</strain>
    </source>
</reference>
<name>A0A1I3E2R8_9SPHI</name>
<accession>A0A1I3E2R8</accession>
<gene>
    <name evidence="1" type="ORF">SAMN05444682_101736</name>
</gene>
<sequence length="66" mass="7442">MNENDIIVLIDALKDKVIAAHRRGEHVSFETNVFTAHEMDMNPPTTDVIGKSYLFRIGTTPKNISK</sequence>